<keyword evidence="2" id="KW-1185">Reference proteome</keyword>
<reference evidence="2" key="2">
    <citation type="submission" date="2015-01" db="EMBL/GenBank/DDBJ databases">
        <title>Evolutionary Origins and Diversification of the Mycorrhizal Mutualists.</title>
        <authorList>
            <consortium name="DOE Joint Genome Institute"/>
            <consortium name="Mycorrhizal Genomics Consortium"/>
            <person name="Kohler A."/>
            <person name="Kuo A."/>
            <person name="Nagy L.G."/>
            <person name="Floudas D."/>
            <person name="Copeland A."/>
            <person name="Barry K.W."/>
            <person name="Cichocki N."/>
            <person name="Veneault-Fourrey C."/>
            <person name="LaButti K."/>
            <person name="Lindquist E.A."/>
            <person name="Lipzen A."/>
            <person name="Lundell T."/>
            <person name="Morin E."/>
            <person name="Murat C."/>
            <person name="Riley R."/>
            <person name="Ohm R."/>
            <person name="Sun H."/>
            <person name="Tunlid A."/>
            <person name="Henrissat B."/>
            <person name="Grigoriev I.V."/>
            <person name="Hibbett D.S."/>
            <person name="Martin F."/>
        </authorList>
    </citation>
    <scope>NUCLEOTIDE SEQUENCE [LARGE SCALE GENOMIC DNA]</scope>
    <source>
        <strain evidence="2">h7</strain>
    </source>
</reference>
<proteinExistence type="predicted"/>
<name>A0A0C2XB71_HEBCY</name>
<organism evidence="1 2">
    <name type="scientific">Hebeloma cylindrosporum</name>
    <dbReference type="NCBI Taxonomy" id="76867"/>
    <lineage>
        <taxon>Eukaryota</taxon>
        <taxon>Fungi</taxon>
        <taxon>Dikarya</taxon>
        <taxon>Basidiomycota</taxon>
        <taxon>Agaricomycotina</taxon>
        <taxon>Agaricomycetes</taxon>
        <taxon>Agaricomycetidae</taxon>
        <taxon>Agaricales</taxon>
        <taxon>Agaricineae</taxon>
        <taxon>Hymenogastraceae</taxon>
        <taxon>Hebeloma</taxon>
    </lineage>
</organism>
<dbReference type="EMBL" id="KN831827">
    <property type="protein sequence ID" value="KIM35203.1"/>
    <property type="molecule type" value="Genomic_DNA"/>
</dbReference>
<gene>
    <name evidence="1" type="ORF">M413DRAFT_32669</name>
</gene>
<evidence type="ECO:0000313" key="1">
    <source>
        <dbReference type="EMBL" id="KIM35203.1"/>
    </source>
</evidence>
<dbReference type="HOGENOM" id="CLU_1678116_0_0_1"/>
<dbReference type="AlphaFoldDB" id="A0A0C2XB71"/>
<evidence type="ECO:0000313" key="2">
    <source>
        <dbReference type="Proteomes" id="UP000053424"/>
    </source>
</evidence>
<protein>
    <submittedName>
        <fullName evidence="1">Uncharacterized protein</fullName>
    </submittedName>
</protein>
<dbReference type="Proteomes" id="UP000053424">
    <property type="component" value="Unassembled WGS sequence"/>
</dbReference>
<sequence length="157" mass="17951">MTLCSIVQAFNDPKTRKFSHKVFSIPLSSTTTAEISKREPRHFKTPYLLSDLVDRPFEEKLGFMIKAEVAVIGWGFISTVELDPDSKQFPVARFLAHPKAYMVLANGHRQIRCIKQIAAAQPTGDDQSVLWLAKFYDLEYLNQHPFSTELKFAIMED</sequence>
<accession>A0A0C2XB71</accession>
<reference evidence="1 2" key="1">
    <citation type="submission" date="2014-04" db="EMBL/GenBank/DDBJ databases">
        <authorList>
            <consortium name="DOE Joint Genome Institute"/>
            <person name="Kuo A."/>
            <person name="Gay G."/>
            <person name="Dore J."/>
            <person name="Kohler A."/>
            <person name="Nagy L.G."/>
            <person name="Floudas D."/>
            <person name="Copeland A."/>
            <person name="Barry K.W."/>
            <person name="Cichocki N."/>
            <person name="Veneault-Fourrey C."/>
            <person name="LaButti K."/>
            <person name="Lindquist E.A."/>
            <person name="Lipzen A."/>
            <person name="Lundell T."/>
            <person name="Morin E."/>
            <person name="Murat C."/>
            <person name="Sun H."/>
            <person name="Tunlid A."/>
            <person name="Henrissat B."/>
            <person name="Grigoriev I.V."/>
            <person name="Hibbett D.S."/>
            <person name="Martin F."/>
            <person name="Nordberg H.P."/>
            <person name="Cantor M.N."/>
            <person name="Hua S.X."/>
        </authorList>
    </citation>
    <scope>NUCLEOTIDE SEQUENCE [LARGE SCALE GENOMIC DNA]</scope>
    <source>
        <strain evidence="2">h7</strain>
    </source>
</reference>